<name>A0A4R6I696_9GAMM</name>
<dbReference type="RefSeq" id="WP_133481149.1">
    <property type="nucleotide sequence ID" value="NZ_SNWH01000001.1"/>
</dbReference>
<dbReference type="AlphaFoldDB" id="A0A4R6I696"/>
<proteinExistence type="predicted"/>
<sequence>MDTKTKNTCQTNAKAPYQPPQLKVWGTVAELTRLGHTSGSGDVLPSGASNDDGSVTWAQGSGKGGHGHGHGKNR</sequence>
<organism evidence="2 3">
    <name type="scientific">Halomonas ventosae</name>
    <dbReference type="NCBI Taxonomy" id="229007"/>
    <lineage>
        <taxon>Bacteria</taxon>
        <taxon>Pseudomonadati</taxon>
        <taxon>Pseudomonadota</taxon>
        <taxon>Gammaproteobacteria</taxon>
        <taxon>Oceanospirillales</taxon>
        <taxon>Halomonadaceae</taxon>
        <taxon>Halomonas</taxon>
    </lineage>
</organism>
<dbReference type="Proteomes" id="UP000295150">
    <property type="component" value="Unassembled WGS sequence"/>
</dbReference>
<accession>A0A4R6I696</accession>
<dbReference type="EMBL" id="SNWH01000001">
    <property type="protein sequence ID" value="TDO16658.1"/>
    <property type="molecule type" value="Genomic_DNA"/>
</dbReference>
<feature type="compositionally biased region" description="Polar residues" evidence="1">
    <location>
        <begin position="47"/>
        <end position="59"/>
    </location>
</feature>
<dbReference type="OrthoDB" id="6174121at2"/>
<keyword evidence="3" id="KW-1185">Reference proteome</keyword>
<evidence type="ECO:0000313" key="3">
    <source>
        <dbReference type="Proteomes" id="UP000295150"/>
    </source>
</evidence>
<evidence type="ECO:0008006" key="4">
    <source>
        <dbReference type="Google" id="ProtNLM"/>
    </source>
</evidence>
<evidence type="ECO:0000256" key="1">
    <source>
        <dbReference type="SAM" id="MobiDB-lite"/>
    </source>
</evidence>
<evidence type="ECO:0000313" key="2">
    <source>
        <dbReference type="EMBL" id="TDO16658.1"/>
    </source>
</evidence>
<gene>
    <name evidence="2" type="ORF">DFO68_101187</name>
</gene>
<feature type="compositionally biased region" description="Basic residues" evidence="1">
    <location>
        <begin position="65"/>
        <end position="74"/>
    </location>
</feature>
<dbReference type="NCBIfam" id="NF033521">
    <property type="entry name" value="lasso_leader_L3"/>
    <property type="match status" value="1"/>
</dbReference>
<comment type="caution">
    <text evidence="2">The sequence shown here is derived from an EMBL/GenBank/DDBJ whole genome shotgun (WGS) entry which is preliminary data.</text>
</comment>
<protein>
    <recommendedName>
        <fullName evidence="4">Lasso RiPP family leader peptide-containing protein</fullName>
    </recommendedName>
</protein>
<feature type="region of interest" description="Disordered" evidence="1">
    <location>
        <begin position="35"/>
        <end position="74"/>
    </location>
</feature>
<reference evidence="2 3" key="1">
    <citation type="submission" date="2019-03" db="EMBL/GenBank/DDBJ databases">
        <title>Freshwater and sediment microbial communities from various areas in North America, analyzing microbe dynamics in response to fracking.</title>
        <authorList>
            <person name="Lamendella R."/>
        </authorList>
    </citation>
    <scope>NUCLEOTIDE SEQUENCE [LARGE SCALE GENOMIC DNA]</scope>
    <source>
        <strain evidence="2 3">1_TX</strain>
    </source>
</reference>